<proteinExistence type="predicted"/>
<dbReference type="Proteomes" id="UP000011996">
    <property type="component" value="Unassembled WGS sequence"/>
</dbReference>
<dbReference type="SUPFAM" id="SSF53041">
    <property type="entry name" value="Resolvase-like"/>
    <property type="match status" value="1"/>
</dbReference>
<dbReference type="SMART" id="SM00857">
    <property type="entry name" value="Resolvase"/>
    <property type="match status" value="1"/>
</dbReference>
<feature type="region of interest" description="Disordered" evidence="1">
    <location>
        <begin position="360"/>
        <end position="380"/>
    </location>
</feature>
<evidence type="ECO:0000313" key="4">
    <source>
        <dbReference type="Proteomes" id="UP000011996"/>
    </source>
</evidence>
<reference evidence="3 4" key="1">
    <citation type="journal article" date="2013" name="Mar. Genomics">
        <title>Expression of sulfatases in Rhodopirellula baltica and the diversity of sulfatases in the genus Rhodopirellula.</title>
        <authorList>
            <person name="Wegner C.E."/>
            <person name="Richter-Heitmann T."/>
            <person name="Klindworth A."/>
            <person name="Klockow C."/>
            <person name="Richter M."/>
            <person name="Achstetter T."/>
            <person name="Glockner F.O."/>
            <person name="Harder J."/>
        </authorList>
    </citation>
    <scope>NUCLEOTIDE SEQUENCE [LARGE SCALE GENOMIC DNA]</scope>
    <source>
        <strain evidence="3 4">SH398</strain>
    </source>
</reference>
<accession>M5SQV8</accession>
<dbReference type="AlphaFoldDB" id="M5SQV8"/>
<dbReference type="InterPro" id="IPR006119">
    <property type="entry name" value="Resolv_N"/>
</dbReference>
<dbReference type="InterPro" id="IPR038109">
    <property type="entry name" value="DNA_bind_recomb_sf"/>
</dbReference>
<evidence type="ECO:0000259" key="2">
    <source>
        <dbReference type="SMART" id="SM00857"/>
    </source>
</evidence>
<evidence type="ECO:0000256" key="1">
    <source>
        <dbReference type="SAM" id="MobiDB-lite"/>
    </source>
</evidence>
<sequence>MYARTKNRAIMYARRSSEKQENSLEMQVGWAEAKAKADGFMPKFNEDLLKRAQSDGVSVIDDLYIDDAVSGSDRQRPGLLAFMQRAFSDPSVSHLYIHKRDRLSRPENAAEATSDEFKLLREGITIVFCDTELSPSNDGQADIGQAIISMIEYHRSGQFLADLSRRVLDVQKKLAEQGFSTGGRAPYGFARFLKAPDGTLTKLEDGRIVRQAGHHVVQLPDDEEKIATWILILEMRERGIGYKNIANHLNSVGIPSPDSGRTRTDAGAKHFVSGKWNHNTVKSLCENSKIAGILEYGTRSEGKHFRFDATSGSRVVLPTERDGDRVVTVVNPSESRVRVDAAFEPEFDRERFEAIQAIRDSRSRSQQGIPKNKNPGQYPLSTRVVDLTEGCGAPMYGSTQSNKKDGKPFKKNIYKCARHAKTSDCYHNSVDGESLLRVVLRSLKHLIRLSGSRDQLARQLLKLARQRPTSQTEESAAIRSLEMRAAALAIQKKEIGRKLAVEMDDDLQQVFREEFEATKKQLLQVEQELSRTKPAAAKPGLSPEQRVEQALAMFDKLEVLASSPEARPRINQVLQQLNVWIGLDFHAAKWGSRTVRRVRSGVISIGGYYLPVPLHGSLHCPTEPTNPVGGRSIGTDSAFTKNPSNPSGGGKNVGEIKAYLDEVGGSLTKVNRGDTIRTCDLLVPNQTLCQAELRPDKAVFGRCWNACGIRSRPRRREISERFRFSKVHLGVPGHRIFSVTEIPRSHSVLLLLRDGFAGPELSENLQNSVQMGHSGAKPIDEFVQHVFPFDQMIARIVDLFGQRLQKFSLHFAERFRGASAGPRQLRVGVFPLLQFTRTLLVHCGILLDQFGQQFGLLLLADDQLTQQPNRQFLVRNWHASV</sequence>
<name>M5SQV8_9BACT</name>
<dbReference type="PANTHER" id="PTHR30461:SF23">
    <property type="entry name" value="DNA RECOMBINASE-RELATED"/>
    <property type="match status" value="1"/>
</dbReference>
<dbReference type="STRING" id="1263868.RESH_00756"/>
<dbReference type="Gene3D" id="3.40.50.1390">
    <property type="entry name" value="Resolvase, N-terminal catalytic domain"/>
    <property type="match status" value="1"/>
</dbReference>
<dbReference type="GO" id="GO:0003677">
    <property type="term" value="F:DNA binding"/>
    <property type="evidence" value="ECO:0007669"/>
    <property type="project" value="InterPro"/>
</dbReference>
<dbReference type="CDD" id="cd00338">
    <property type="entry name" value="Ser_Recombinase"/>
    <property type="match status" value="1"/>
</dbReference>
<dbReference type="PANTHER" id="PTHR30461">
    <property type="entry name" value="DNA-INVERTASE FROM LAMBDOID PROPHAGE"/>
    <property type="match status" value="1"/>
</dbReference>
<comment type="caution">
    <text evidence="3">The sequence shown here is derived from an EMBL/GenBank/DDBJ whole genome shotgun (WGS) entry which is preliminary data.</text>
</comment>
<dbReference type="InterPro" id="IPR050639">
    <property type="entry name" value="SSR_resolvase"/>
</dbReference>
<protein>
    <submittedName>
        <fullName evidence="3">Resolvase domain-containing protein</fullName>
    </submittedName>
</protein>
<gene>
    <name evidence="3" type="ORF">RESH_00756</name>
</gene>
<feature type="domain" description="Resolvase/invertase-type recombinase catalytic" evidence="2">
    <location>
        <begin position="9"/>
        <end position="180"/>
    </location>
</feature>
<dbReference type="Pfam" id="PF07508">
    <property type="entry name" value="Recombinase"/>
    <property type="match status" value="1"/>
</dbReference>
<organism evidence="3 4">
    <name type="scientific">Rhodopirellula europaea SH398</name>
    <dbReference type="NCBI Taxonomy" id="1263868"/>
    <lineage>
        <taxon>Bacteria</taxon>
        <taxon>Pseudomonadati</taxon>
        <taxon>Planctomycetota</taxon>
        <taxon>Planctomycetia</taxon>
        <taxon>Pirellulales</taxon>
        <taxon>Pirellulaceae</taxon>
        <taxon>Rhodopirellula</taxon>
    </lineage>
</organism>
<dbReference type="Pfam" id="PF00239">
    <property type="entry name" value="Resolvase"/>
    <property type="match status" value="1"/>
</dbReference>
<dbReference type="EMBL" id="ANOF01000025">
    <property type="protein sequence ID" value="EMI28654.1"/>
    <property type="molecule type" value="Genomic_DNA"/>
</dbReference>
<dbReference type="Gene3D" id="3.90.1750.20">
    <property type="entry name" value="Putative Large Serine Recombinase, Chain B, Domain 2"/>
    <property type="match status" value="1"/>
</dbReference>
<evidence type="ECO:0000313" key="3">
    <source>
        <dbReference type="EMBL" id="EMI28654.1"/>
    </source>
</evidence>
<dbReference type="InterPro" id="IPR011109">
    <property type="entry name" value="DNA_bind_recombinase_dom"/>
</dbReference>
<dbReference type="GO" id="GO:0000150">
    <property type="term" value="F:DNA strand exchange activity"/>
    <property type="evidence" value="ECO:0007669"/>
    <property type="project" value="InterPro"/>
</dbReference>
<dbReference type="InterPro" id="IPR036162">
    <property type="entry name" value="Resolvase-like_N_sf"/>
</dbReference>